<gene>
    <name evidence="1" type="ORF">M595_1703</name>
</gene>
<evidence type="ECO:0000313" key="2">
    <source>
        <dbReference type="Proteomes" id="UP000017127"/>
    </source>
</evidence>
<protein>
    <submittedName>
        <fullName evidence="1">Uncharacterized protein</fullName>
    </submittedName>
</protein>
<sequence>MSDCQWRFNVILPVDLLGCIFNADIVPGNLTKEFESLSNIFDFCKSVIDPVIFLLKLNQTRIK</sequence>
<accession>U7QK00</accession>
<proteinExistence type="predicted"/>
<evidence type="ECO:0000313" key="1">
    <source>
        <dbReference type="EMBL" id="ERT08299.1"/>
    </source>
</evidence>
<reference evidence="1 2" key="1">
    <citation type="journal article" date="2013" name="Front. Microbiol.">
        <title>Comparative genomic analyses of the cyanobacterium, Lyngbya aestuarii BL J, a powerful hydrogen producer.</title>
        <authorList>
            <person name="Kothari A."/>
            <person name="Vaughn M."/>
            <person name="Garcia-Pichel F."/>
        </authorList>
    </citation>
    <scope>NUCLEOTIDE SEQUENCE [LARGE SCALE GENOMIC DNA]</scope>
    <source>
        <strain evidence="1 2">BL J</strain>
    </source>
</reference>
<dbReference type="AlphaFoldDB" id="U7QK00"/>
<comment type="caution">
    <text evidence="1">The sequence shown here is derived from an EMBL/GenBank/DDBJ whole genome shotgun (WGS) entry which is preliminary data.</text>
</comment>
<dbReference type="EMBL" id="AUZM01000012">
    <property type="protein sequence ID" value="ERT08299.1"/>
    <property type="molecule type" value="Genomic_DNA"/>
</dbReference>
<dbReference type="Proteomes" id="UP000017127">
    <property type="component" value="Unassembled WGS sequence"/>
</dbReference>
<organism evidence="1 2">
    <name type="scientific">Lyngbya aestuarii BL J</name>
    <dbReference type="NCBI Taxonomy" id="1348334"/>
    <lineage>
        <taxon>Bacteria</taxon>
        <taxon>Bacillati</taxon>
        <taxon>Cyanobacteriota</taxon>
        <taxon>Cyanophyceae</taxon>
        <taxon>Oscillatoriophycideae</taxon>
        <taxon>Oscillatoriales</taxon>
        <taxon>Microcoleaceae</taxon>
        <taxon>Lyngbya</taxon>
    </lineage>
</organism>
<keyword evidence="2" id="KW-1185">Reference proteome</keyword>
<name>U7QK00_9CYAN</name>